<protein>
    <recommendedName>
        <fullName evidence="5">Enoyl-CoA hydratase</fullName>
    </recommendedName>
</protein>
<keyword evidence="4" id="KW-1185">Reference proteome</keyword>
<dbReference type="PANTHER" id="PTHR11941:SF54">
    <property type="entry name" value="ENOYL-COA HYDRATASE, MITOCHONDRIAL"/>
    <property type="match status" value="1"/>
</dbReference>
<proteinExistence type="inferred from homology"/>
<dbReference type="Proteomes" id="UP000050482">
    <property type="component" value="Unassembled WGS sequence"/>
</dbReference>
<comment type="caution">
    <text evidence="3">The sequence shown here is derived from an EMBL/GenBank/DDBJ whole genome shotgun (WGS) entry which is preliminary data.</text>
</comment>
<dbReference type="GO" id="GO:0016829">
    <property type="term" value="F:lyase activity"/>
    <property type="evidence" value="ECO:0007669"/>
    <property type="project" value="UniProtKB-KW"/>
</dbReference>
<dbReference type="InterPro" id="IPR014748">
    <property type="entry name" value="Enoyl-CoA_hydra_C"/>
</dbReference>
<evidence type="ECO:0000313" key="4">
    <source>
        <dbReference type="Proteomes" id="UP000050482"/>
    </source>
</evidence>
<dbReference type="EMBL" id="LJCO01000041">
    <property type="protein sequence ID" value="KPV44055.1"/>
    <property type="molecule type" value="Genomic_DNA"/>
</dbReference>
<name>A0A0P9ELD5_9BACL</name>
<reference evidence="3 4" key="1">
    <citation type="submission" date="2015-09" db="EMBL/GenBank/DDBJ databases">
        <title>Draft genome sequence of Alicyclobacillus ferrooxydans DSM 22381.</title>
        <authorList>
            <person name="Hemp J."/>
        </authorList>
    </citation>
    <scope>NUCLEOTIDE SEQUENCE [LARGE SCALE GENOMIC DNA]</scope>
    <source>
        <strain evidence="3 4">TC-34</strain>
    </source>
</reference>
<accession>A0A0P9ELD5</accession>
<keyword evidence="2" id="KW-0456">Lyase</keyword>
<evidence type="ECO:0008006" key="5">
    <source>
        <dbReference type="Google" id="ProtNLM"/>
    </source>
</evidence>
<dbReference type="PANTHER" id="PTHR11941">
    <property type="entry name" value="ENOYL-COA HYDRATASE-RELATED"/>
    <property type="match status" value="1"/>
</dbReference>
<sequence>MSTSNSPKIDNFPNVTVDFQRKENIACLTLSNPKSLNAMTWHMYELLSEYLDEIREDSTIRVVVLRGDGEKAFAAGTDIKQFEGFTADDGVAYEQRIDHVTRKLLELNKPTIAAVHGYAIGGGLVLAAACDLRYATVQARFGAPIARTLGNCLSIRNYRRLTGLIGEPRVKELIFTTRLMGAEEAAAVGLVNAIFDESEFFEQVDQIATQMATRAPLTLWATKVALARLQDEQPLPEFEDVIGKIYGSADFQEGVRAHIEKRSPNWSGA</sequence>
<dbReference type="PATRIC" id="fig|471514.4.peg.3414"/>
<dbReference type="OrthoDB" id="9775794at2"/>
<dbReference type="STRING" id="471514.AN477_09185"/>
<dbReference type="Pfam" id="PF00378">
    <property type="entry name" value="ECH_1"/>
    <property type="match status" value="1"/>
</dbReference>
<dbReference type="Gene3D" id="3.90.226.10">
    <property type="entry name" value="2-enoyl-CoA Hydratase, Chain A, domain 1"/>
    <property type="match status" value="1"/>
</dbReference>
<comment type="similarity">
    <text evidence="1">Belongs to the enoyl-CoA hydratase/isomerase family.</text>
</comment>
<dbReference type="RefSeq" id="WP_054968866.1">
    <property type="nucleotide sequence ID" value="NZ_LJCO01000041.1"/>
</dbReference>
<evidence type="ECO:0000256" key="1">
    <source>
        <dbReference type="ARBA" id="ARBA00005254"/>
    </source>
</evidence>
<dbReference type="NCBIfam" id="NF004796">
    <property type="entry name" value="PRK06144.1"/>
    <property type="match status" value="1"/>
</dbReference>
<dbReference type="CDD" id="cd06558">
    <property type="entry name" value="crotonase-like"/>
    <property type="match status" value="1"/>
</dbReference>
<dbReference type="InterPro" id="IPR029045">
    <property type="entry name" value="ClpP/crotonase-like_dom_sf"/>
</dbReference>
<gene>
    <name evidence="3" type="ORF">AN477_09185</name>
</gene>
<dbReference type="InterPro" id="IPR001753">
    <property type="entry name" value="Enoyl-CoA_hydra/iso"/>
</dbReference>
<dbReference type="Gene3D" id="1.10.12.10">
    <property type="entry name" value="Lyase 2-enoyl-coa Hydratase, Chain A, domain 2"/>
    <property type="match status" value="1"/>
</dbReference>
<dbReference type="GO" id="GO:0006635">
    <property type="term" value="P:fatty acid beta-oxidation"/>
    <property type="evidence" value="ECO:0007669"/>
    <property type="project" value="TreeGrafter"/>
</dbReference>
<dbReference type="SUPFAM" id="SSF52096">
    <property type="entry name" value="ClpP/crotonase"/>
    <property type="match status" value="1"/>
</dbReference>
<evidence type="ECO:0000256" key="2">
    <source>
        <dbReference type="ARBA" id="ARBA00023239"/>
    </source>
</evidence>
<evidence type="ECO:0000313" key="3">
    <source>
        <dbReference type="EMBL" id="KPV44055.1"/>
    </source>
</evidence>
<dbReference type="AlphaFoldDB" id="A0A0P9ELD5"/>
<organism evidence="3 4">
    <name type="scientific">Alicyclobacillus ferrooxydans</name>
    <dbReference type="NCBI Taxonomy" id="471514"/>
    <lineage>
        <taxon>Bacteria</taxon>
        <taxon>Bacillati</taxon>
        <taxon>Bacillota</taxon>
        <taxon>Bacilli</taxon>
        <taxon>Bacillales</taxon>
        <taxon>Alicyclobacillaceae</taxon>
        <taxon>Alicyclobacillus</taxon>
    </lineage>
</organism>